<dbReference type="OrthoDB" id="3191258at2"/>
<dbReference type="PANTHER" id="PTHR43355">
    <property type="entry name" value="FLAVIN REDUCTASE (NADPH)"/>
    <property type="match status" value="1"/>
</dbReference>
<dbReference type="EMBL" id="PYBW01000109">
    <property type="protein sequence ID" value="PYC71912.1"/>
    <property type="molecule type" value="Genomic_DNA"/>
</dbReference>
<dbReference type="InterPro" id="IPR036291">
    <property type="entry name" value="NAD(P)-bd_dom_sf"/>
</dbReference>
<dbReference type="Pfam" id="PF13460">
    <property type="entry name" value="NAD_binding_10"/>
    <property type="match status" value="1"/>
</dbReference>
<dbReference type="AlphaFoldDB" id="A0A2V4MVZ6"/>
<evidence type="ECO:0000313" key="3">
    <source>
        <dbReference type="Proteomes" id="UP000248039"/>
    </source>
</evidence>
<dbReference type="PANTHER" id="PTHR43355:SF2">
    <property type="entry name" value="FLAVIN REDUCTASE (NADPH)"/>
    <property type="match status" value="1"/>
</dbReference>
<keyword evidence="3" id="KW-1185">Reference proteome</keyword>
<evidence type="ECO:0000313" key="2">
    <source>
        <dbReference type="EMBL" id="PYC71912.1"/>
    </source>
</evidence>
<dbReference type="InterPro" id="IPR016040">
    <property type="entry name" value="NAD(P)-bd_dom"/>
</dbReference>
<feature type="domain" description="NAD(P)-binding" evidence="1">
    <location>
        <begin position="7"/>
        <end position="212"/>
    </location>
</feature>
<organism evidence="2 3">
    <name type="scientific">Streptomyces tateyamensis</name>
    <dbReference type="NCBI Taxonomy" id="565073"/>
    <lineage>
        <taxon>Bacteria</taxon>
        <taxon>Bacillati</taxon>
        <taxon>Actinomycetota</taxon>
        <taxon>Actinomycetes</taxon>
        <taxon>Kitasatosporales</taxon>
        <taxon>Streptomycetaceae</taxon>
        <taxon>Streptomyces</taxon>
    </lineage>
</organism>
<gene>
    <name evidence="2" type="ORF">C7C46_26555</name>
</gene>
<dbReference type="GO" id="GO:0016646">
    <property type="term" value="F:oxidoreductase activity, acting on the CH-NH group of donors, NAD or NADP as acceptor"/>
    <property type="evidence" value="ECO:0007669"/>
    <property type="project" value="TreeGrafter"/>
</dbReference>
<sequence length="227" mass="24117">MHIGVFGATGVIGSRVVAEATERGHRVSAFTRDPARLGQDTGAVEWRVADVLDPESVARAIGGVDVVVSAINAGRDWEDAIANAGVLPKAADSLLTALERHPATRVIAVGGAGSLEVRPGLQFCDVDNVADTLPDSLGAPREYISVVWAHRDALNRFRTSNRNWTYVSPSAGLVLPGQRTGRFRVGGNQLLVAADGTSDISAEDLAMAIVDEAELPRHVQRRFTVGY</sequence>
<name>A0A2V4MVZ6_9ACTN</name>
<protein>
    <submittedName>
        <fullName evidence="2">Epimerase</fullName>
    </submittedName>
</protein>
<dbReference type="InterPro" id="IPR051606">
    <property type="entry name" value="Polyketide_Oxido-like"/>
</dbReference>
<dbReference type="CDD" id="cd05244">
    <property type="entry name" value="BVR-B_like_SDR_a"/>
    <property type="match status" value="1"/>
</dbReference>
<dbReference type="Proteomes" id="UP000248039">
    <property type="component" value="Unassembled WGS sequence"/>
</dbReference>
<dbReference type="SUPFAM" id="SSF51735">
    <property type="entry name" value="NAD(P)-binding Rossmann-fold domains"/>
    <property type="match status" value="1"/>
</dbReference>
<evidence type="ECO:0000259" key="1">
    <source>
        <dbReference type="Pfam" id="PF13460"/>
    </source>
</evidence>
<accession>A0A2V4MVZ6</accession>
<dbReference type="Gene3D" id="3.40.50.720">
    <property type="entry name" value="NAD(P)-binding Rossmann-like Domain"/>
    <property type="match status" value="1"/>
</dbReference>
<dbReference type="RefSeq" id="WP_110672463.1">
    <property type="nucleotide sequence ID" value="NZ_PYBW01000109.1"/>
</dbReference>
<reference evidence="2 3" key="1">
    <citation type="submission" date="2018-03" db="EMBL/GenBank/DDBJ databases">
        <title>Bioinformatic expansion and discovery of thiopeptide antibiotics.</title>
        <authorList>
            <person name="Schwalen C.J."/>
            <person name="Hudson G.A."/>
            <person name="Mitchell D.A."/>
        </authorList>
    </citation>
    <scope>NUCLEOTIDE SEQUENCE [LARGE SCALE GENOMIC DNA]</scope>
    <source>
        <strain evidence="2 3">ATCC 21389</strain>
    </source>
</reference>
<proteinExistence type="predicted"/>
<comment type="caution">
    <text evidence="2">The sequence shown here is derived from an EMBL/GenBank/DDBJ whole genome shotgun (WGS) entry which is preliminary data.</text>
</comment>